<evidence type="ECO:0000259" key="3">
    <source>
        <dbReference type="PROSITE" id="PS50930"/>
    </source>
</evidence>
<dbReference type="PANTHER" id="PTHR37299:SF1">
    <property type="entry name" value="STAGE 0 SPORULATION PROTEIN A HOMOLOG"/>
    <property type="match status" value="1"/>
</dbReference>
<dbReference type="InterPro" id="IPR007492">
    <property type="entry name" value="LytTR_DNA-bd_dom"/>
</dbReference>
<dbReference type="Proteomes" id="UP001172083">
    <property type="component" value="Unassembled WGS sequence"/>
</dbReference>
<dbReference type="Gene3D" id="2.40.50.1020">
    <property type="entry name" value="LytTr DNA-binding domain"/>
    <property type="match status" value="1"/>
</dbReference>
<proteinExistence type="predicted"/>
<dbReference type="InterPro" id="IPR011006">
    <property type="entry name" value="CheY-like_superfamily"/>
</dbReference>
<evidence type="ECO:0000313" key="5">
    <source>
        <dbReference type="Proteomes" id="UP001172083"/>
    </source>
</evidence>
<sequence>MATSCVIIEDQPPAQRILQKYIEDLDMLQLKGTFTDALSVMEFLKSNQVDLIFLDIHLPKLSGIDFLNILSPKPKVILTTAYPDYALQGYELDVVDYLLKPFSFDRFVKAVSKAIYGVSKQIDAPKSAAESGDLSEDFTFVKTGTDYRKIEINAIRFIKSNGDYTELYLVGGKYLVSYSLKYWIDRLNPKWFCQIHKSYLVNVQHIAKVSGNQVYAGEDVLPIGRTYKENFFNNYLEGLV</sequence>
<dbReference type="Gene3D" id="3.40.50.2300">
    <property type="match status" value="1"/>
</dbReference>
<feature type="domain" description="HTH LytTR-type" evidence="3">
    <location>
        <begin position="141"/>
        <end position="209"/>
    </location>
</feature>
<dbReference type="SMART" id="SM00448">
    <property type="entry name" value="REC"/>
    <property type="match status" value="1"/>
</dbReference>
<keyword evidence="5" id="KW-1185">Reference proteome</keyword>
<reference evidence="4" key="1">
    <citation type="submission" date="2023-06" db="EMBL/GenBank/DDBJ databases">
        <title>Genomic of Agaribacillus aureum.</title>
        <authorList>
            <person name="Wang G."/>
        </authorList>
    </citation>
    <scope>NUCLEOTIDE SEQUENCE</scope>
    <source>
        <strain evidence="4">BMA12</strain>
    </source>
</reference>
<dbReference type="InterPro" id="IPR046947">
    <property type="entry name" value="LytR-like"/>
</dbReference>
<protein>
    <submittedName>
        <fullName evidence="4">Response regulator</fullName>
    </submittedName>
</protein>
<dbReference type="InterPro" id="IPR001789">
    <property type="entry name" value="Sig_transdc_resp-reg_receiver"/>
</dbReference>
<dbReference type="Pfam" id="PF04397">
    <property type="entry name" value="LytTR"/>
    <property type="match status" value="1"/>
</dbReference>
<dbReference type="RefSeq" id="WP_346761481.1">
    <property type="nucleotide sequence ID" value="NZ_JAUJEB010000008.1"/>
</dbReference>
<dbReference type="PROSITE" id="PS50110">
    <property type="entry name" value="RESPONSE_REGULATORY"/>
    <property type="match status" value="1"/>
</dbReference>
<evidence type="ECO:0000259" key="2">
    <source>
        <dbReference type="PROSITE" id="PS50110"/>
    </source>
</evidence>
<dbReference type="PROSITE" id="PS50930">
    <property type="entry name" value="HTH_LYTTR"/>
    <property type="match status" value="1"/>
</dbReference>
<keyword evidence="1" id="KW-0597">Phosphoprotein</keyword>
<dbReference type="SUPFAM" id="SSF52172">
    <property type="entry name" value="CheY-like"/>
    <property type="match status" value="1"/>
</dbReference>
<organism evidence="4 5">
    <name type="scientific">Agaribacillus aureus</name>
    <dbReference type="NCBI Taxonomy" id="3051825"/>
    <lineage>
        <taxon>Bacteria</taxon>
        <taxon>Pseudomonadati</taxon>
        <taxon>Bacteroidota</taxon>
        <taxon>Cytophagia</taxon>
        <taxon>Cytophagales</taxon>
        <taxon>Splendidivirgaceae</taxon>
        <taxon>Agaribacillus</taxon>
    </lineage>
</organism>
<dbReference type="PANTHER" id="PTHR37299">
    <property type="entry name" value="TRANSCRIPTIONAL REGULATOR-RELATED"/>
    <property type="match status" value="1"/>
</dbReference>
<evidence type="ECO:0000256" key="1">
    <source>
        <dbReference type="PROSITE-ProRule" id="PRU00169"/>
    </source>
</evidence>
<gene>
    <name evidence="4" type="ORF">QQ020_29015</name>
</gene>
<feature type="domain" description="Response regulatory" evidence="2">
    <location>
        <begin position="4"/>
        <end position="115"/>
    </location>
</feature>
<dbReference type="SMART" id="SM00850">
    <property type="entry name" value="LytTR"/>
    <property type="match status" value="1"/>
</dbReference>
<comment type="caution">
    <text evidence="4">The sequence shown here is derived from an EMBL/GenBank/DDBJ whole genome shotgun (WGS) entry which is preliminary data.</text>
</comment>
<accession>A0ABT8LEY7</accession>
<dbReference type="Pfam" id="PF00072">
    <property type="entry name" value="Response_reg"/>
    <property type="match status" value="1"/>
</dbReference>
<name>A0ABT8LEY7_9BACT</name>
<feature type="modified residue" description="4-aspartylphosphate" evidence="1">
    <location>
        <position position="55"/>
    </location>
</feature>
<evidence type="ECO:0000313" key="4">
    <source>
        <dbReference type="EMBL" id="MDN5216143.1"/>
    </source>
</evidence>
<dbReference type="EMBL" id="JAUJEB010000008">
    <property type="protein sequence ID" value="MDN5216143.1"/>
    <property type="molecule type" value="Genomic_DNA"/>
</dbReference>